<keyword evidence="5" id="KW-1185">Reference proteome</keyword>
<dbReference type="Gene3D" id="3.40.50.2300">
    <property type="match status" value="1"/>
</dbReference>
<sequence>MKGLNIHIVEDEPLIAETIKTILENDNHTITGISLRGKDAIFDIEDLKPDLVLVDIMIKGDMDGVDVVNHFKNKLDIPFIFLTSLSDENTLERVKSTNPSGYIVKPFNENTLMANIELAYHKYETAKSNITVNEKSDDFFIKNKGELIKVKQSSILFFEAYDNYCNLYTSEKKHLLSNTLKKVEEKLPASIFLKVHRSYIINFSKIDSIHDGYIFIKNHKIPYSKSHKEQLIRKLNLL</sequence>
<dbReference type="RefSeq" id="WP_208152281.1">
    <property type="nucleotide sequence ID" value="NZ_JAGEVF010000001.1"/>
</dbReference>
<evidence type="ECO:0000259" key="3">
    <source>
        <dbReference type="PROSITE" id="PS50930"/>
    </source>
</evidence>
<reference evidence="4 5" key="1">
    <citation type="submission" date="2021-03" db="EMBL/GenBank/DDBJ databases">
        <title>Winogradskyella sp. nov., isolated from costal sediment.</title>
        <authorList>
            <person name="Gao C."/>
        </authorList>
    </citation>
    <scope>NUCLEOTIDE SEQUENCE [LARGE SCALE GENOMIC DNA]</scope>
    <source>
        <strain evidence="4 5">DF17</strain>
    </source>
</reference>
<evidence type="ECO:0000313" key="5">
    <source>
        <dbReference type="Proteomes" id="UP000676776"/>
    </source>
</evidence>
<feature type="domain" description="Response regulatory" evidence="2">
    <location>
        <begin position="5"/>
        <end position="120"/>
    </location>
</feature>
<dbReference type="EMBL" id="JAGEVF010000001">
    <property type="protein sequence ID" value="MBO3115522.1"/>
    <property type="molecule type" value="Genomic_DNA"/>
</dbReference>
<evidence type="ECO:0000313" key="4">
    <source>
        <dbReference type="EMBL" id="MBO3115522.1"/>
    </source>
</evidence>
<dbReference type="InterPro" id="IPR011006">
    <property type="entry name" value="CheY-like_superfamily"/>
</dbReference>
<dbReference type="Pfam" id="PF00072">
    <property type="entry name" value="Response_reg"/>
    <property type="match status" value="1"/>
</dbReference>
<dbReference type="InterPro" id="IPR001789">
    <property type="entry name" value="Sig_transdc_resp-reg_receiver"/>
</dbReference>
<dbReference type="InterPro" id="IPR046947">
    <property type="entry name" value="LytR-like"/>
</dbReference>
<feature type="domain" description="HTH LytTR-type" evidence="3">
    <location>
        <begin position="139"/>
        <end position="237"/>
    </location>
</feature>
<dbReference type="PANTHER" id="PTHR37299:SF1">
    <property type="entry name" value="STAGE 0 SPORULATION PROTEIN A HOMOLOG"/>
    <property type="match status" value="1"/>
</dbReference>
<dbReference type="SMART" id="SM00448">
    <property type="entry name" value="REC"/>
    <property type="match status" value="1"/>
</dbReference>
<dbReference type="InterPro" id="IPR007492">
    <property type="entry name" value="LytTR_DNA-bd_dom"/>
</dbReference>
<proteinExistence type="predicted"/>
<dbReference type="Pfam" id="PF04397">
    <property type="entry name" value="LytTR"/>
    <property type="match status" value="1"/>
</dbReference>
<dbReference type="SUPFAM" id="SSF52172">
    <property type="entry name" value="CheY-like"/>
    <property type="match status" value="1"/>
</dbReference>
<keyword evidence="1" id="KW-0597">Phosphoprotein</keyword>
<name>A0ABS3SYF3_9FLAO</name>
<comment type="caution">
    <text evidence="4">The sequence shown here is derived from an EMBL/GenBank/DDBJ whole genome shotgun (WGS) entry which is preliminary data.</text>
</comment>
<dbReference type="PROSITE" id="PS50110">
    <property type="entry name" value="RESPONSE_REGULATORY"/>
    <property type="match status" value="1"/>
</dbReference>
<dbReference type="PANTHER" id="PTHR37299">
    <property type="entry name" value="TRANSCRIPTIONAL REGULATOR-RELATED"/>
    <property type="match status" value="1"/>
</dbReference>
<evidence type="ECO:0000259" key="2">
    <source>
        <dbReference type="PROSITE" id="PS50110"/>
    </source>
</evidence>
<dbReference type="PROSITE" id="PS50930">
    <property type="entry name" value="HTH_LYTTR"/>
    <property type="match status" value="1"/>
</dbReference>
<feature type="modified residue" description="4-aspartylphosphate" evidence="1">
    <location>
        <position position="55"/>
    </location>
</feature>
<organism evidence="4 5">
    <name type="scientific">Winogradskyella pelagia</name>
    <dbReference type="NCBI Taxonomy" id="2819984"/>
    <lineage>
        <taxon>Bacteria</taxon>
        <taxon>Pseudomonadati</taxon>
        <taxon>Bacteroidota</taxon>
        <taxon>Flavobacteriia</taxon>
        <taxon>Flavobacteriales</taxon>
        <taxon>Flavobacteriaceae</taxon>
        <taxon>Winogradskyella</taxon>
    </lineage>
</organism>
<gene>
    <name evidence="4" type="ORF">J4050_02115</name>
</gene>
<protein>
    <submittedName>
        <fullName evidence="4">Response regulator</fullName>
    </submittedName>
</protein>
<accession>A0ABS3SYF3</accession>
<evidence type="ECO:0000256" key="1">
    <source>
        <dbReference type="PROSITE-ProRule" id="PRU00169"/>
    </source>
</evidence>
<dbReference type="CDD" id="cd17534">
    <property type="entry name" value="REC_DC-like"/>
    <property type="match status" value="1"/>
</dbReference>
<dbReference type="Gene3D" id="2.40.50.1020">
    <property type="entry name" value="LytTr DNA-binding domain"/>
    <property type="match status" value="1"/>
</dbReference>
<dbReference type="Proteomes" id="UP000676776">
    <property type="component" value="Unassembled WGS sequence"/>
</dbReference>
<dbReference type="SMART" id="SM00850">
    <property type="entry name" value="LytTR"/>
    <property type="match status" value="1"/>
</dbReference>